<sequence length="255" mass="27672">MFTGKTLVDGEWVFRKDCISRSKNLGAICQNSFSKRVTLVVHGELAGNVKDADRGLSQKLLKVMQSRREGLHIHVVDAAGYSDLLFGAPARCRDLKMHGDQVAVMPEVGDGVLGGPFNRLGLRNRRIDRLEARVFGRGTPRHERLLSRLVDQMTGRASLEVRGPARRAPQFDLGWVEGQTAYGAWVASPEPLNDGGLDRLKEAALQIGRSVRSAPSQTQFQPLMVLENSAGLGSGLQQTAKSAGVIVSSIQAFSG</sequence>
<reference evidence="1 2" key="1">
    <citation type="journal article" date="2019" name="Int. J. Syst. Evol. Microbiol.">
        <title>The Global Catalogue of Microorganisms (GCM) 10K type strain sequencing project: providing services to taxonomists for standard genome sequencing and annotation.</title>
        <authorList>
            <consortium name="The Broad Institute Genomics Platform"/>
            <consortium name="The Broad Institute Genome Sequencing Center for Infectious Disease"/>
            <person name="Wu L."/>
            <person name="Ma J."/>
        </authorList>
    </citation>
    <scope>NUCLEOTIDE SEQUENCE [LARGE SCALE GENOMIC DNA]</scope>
    <source>
        <strain evidence="1 2">JCM 11444</strain>
    </source>
</reference>
<comment type="caution">
    <text evidence="1">The sequence shown here is derived from an EMBL/GenBank/DDBJ whole genome shotgun (WGS) entry which is preliminary data.</text>
</comment>
<dbReference type="EMBL" id="BAAAID010000027">
    <property type="protein sequence ID" value="GAA0934715.1"/>
    <property type="molecule type" value="Genomic_DNA"/>
</dbReference>
<accession>A0ABN1PYL7</accession>
<gene>
    <name evidence="1" type="ORF">GCM10009575_044130</name>
</gene>
<evidence type="ECO:0000313" key="2">
    <source>
        <dbReference type="Proteomes" id="UP001500418"/>
    </source>
</evidence>
<proteinExistence type="predicted"/>
<name>A0ABN1PYL7_9ACTN</name>
<dbReference type="Proteomes" id="UP001500418">
    <property type="component" value="Unassembled WGS sequence"/>
</dbReference>
<organism evidence="1 2">
    <name type="scientific">Streptomyces rhizosphaericus</name>
    <dbReference type="NCBI Taxonomy" id="114699"/>
    <lineage>
        <taxon>Bacteria</taxon>
        <taxon>Bacillati</taxon>
        <taxon>Actinomycetota</taxon>
        <taxon>Actinomycetes</taxon>
        <taxon>Kitasatosporales</taxon>
        <taxon>Streptomycetaceae</taxon>
        <taxon>Streptomyces</taxon>
        <taxon>Streptomyces violaceusniger group</taxon>
    </lineage>
</organism>
<keyword evidence="2" id="KW-1185">Reference proteome</keyword>
<protein>
    <submittedName>
        <fullName evidence="1">Uncharacterized protein</fullName>
    </submittedName>
</protein>
<evidence type="ECO:0000313" key="1">
    <source>
        <dbReference type="EMBL" id="GAA0934715.1"/>
    </source>
</evidence>